<evidence type="ECO:0000256" key="4">
    <source>
        <dbReference type="ARBA" id="ARBA00023136"/>
    </source>
</evidence>
<feature type="compositionally biased region" description="Acidic residues" evidence="6">
    <location>
        <begin position="1554"/>
        <end position="1564"/>
    </location>
</feature>
<dbReference type="InterPro" id="IPR031778">
    <property type="entry name" value="Sortilin_N"/>
</dbReference>
<dbReference type="PANTHER" id="PTHR12106:SF27">
    <property type="entry name" value="SORTILIN-RELATED RECEPTOR"/>
    <property type="match status" value="1"/>
</dbReference>
<feature type="transmembrane region" description="Helical" evidence="7">
    <location>
        <begin position="1393"/>
        <end position="1412"/>
    </location>
</feature>
<evidence type="ECO:0000256" key="5">
    <source>
        <dbReference type="ARBA" id="ARBA00023180"/>
    </source>
</evidence>
<dbReference type="InterPro" id="IPR015943">
    <property type="entry name" value="WD40/YVTN_repeat-like_dom_sf"/>
</dbReference>
<evidence type="ECO:0000259" key="9">
    <source>
        <dbReference type="SMART" id="SM00602"/>
    </source>
</evidence>
<keyword evidence="2 7" id="KW-0812">Transmembrane</keyword>
<dbReference type="Gene3D" id="2.120.10.10">
    <property type="match status" value="1"/>
</dbReference>
<dbReference type="Pfam" id="PF15901">
    <property type="entry name" value="Sortilin_C"/>
    <property type="match status" value="2"/>
</dbReference>
<dbReference type="PANTHER" id="PTHR12106">
    <property type="entry name" value="SORTILIN RELATED"/>
    <property type="match status" value="1"/>
</dbReference>
<proteinExistence type="predicted"/>
<evidence type="ECO:0000256" key="6">
    <source>
        <dbReference type="SAM" id="MobiDB-lite"/>
    </source>
</evidence>
<keyword evidence="8" id="KW-0732">Signal</keyword>
<accession>A0ABP0EHF6</accession>
<organism evidence="10 11">
    <name type="scientific">[Candida] anglica</name>
    <dbReference type="NCBI Taxonomy" id="148631"/>
    <lineage>
        <taxon>Eukaryota</taxon>
        <taxon>Fungi</taxon>
        <taxon>Dikarya</taxon>
        <taxon>Ascomycota</taxon>
        <taxon>Saccharomycotina</taxon>
        <taxon>Pichiomycetes</taxon>
        <taxon>Debaryomycetaceae</taxon>
        <taxon>Kurtzmaniella</taxon>
    </lineage>
</organism>
<dbReference type="Gene3D" id="2.130.10.10">
    <property type="entry name" value="YVTN repeat-like/Quinoprotein amine dehydrogenase"/>
    <property type="match status" value="1"/>
</dbReference>
<dbReference type="InterPro" id="IPR006581">
    <property type="entry name" value="VPS10"/>
</dbReference>
<keyword evidence="7" id="KW-1133">Transmembrane helix</keyword>
<dbReference type="Pfam" id="PF15902">
    <property type="entry name" value="Sortilin-Vps10"/>
    <property type="match status" value="2"/>
</dbReference>
<evidence type="ECO:0000313" key="11">
    <source>
        <dbReference type="Proteomes" id="UP001497600"/>
    </source>
</evidence>
<keyword evidence="5" id="KW-0325">Glycoprotein</keyword>
<dbReference type="SMART" id="SM00602">
    <property type="entry name" value="VPS10"/>
    <property type="match status" value="2"/>
</dbReference>
<evidence type="ECO:0000256" key="3">
    <source>
        <dbReference type="ARBA" id="ARBA00022737"/>
    </source>
</evidence>
<dbReference type="Proteomes" id="UP001497600">
    <property type="component" value="Chromosome F"/>
</dbReference>
<evidence type="ECO:0000256" key="8">
    <source>
        <dbReference type="SAM" id="SignalP"/>
    </source>
</evidence>
<keyword evidence="3" id="KW-0677">Repeat</keyword>
<protein>
    <submittedName>
        <fullName evidence="10">Vacuolar protein sorting/targeting protein VPS10</fullName>
    </submittedName>
</protein>
<evidence type="ECO:0000313" key="10">
    <source>
        <dbReference type="EMBL" id="CAK7912354.1"/>
    </source>
</evidence>
<gene>
    <name evidence="10" type="primary">PEP1</name>
    <name evidence="10" type="ORF">CAAN4_F06634</name>
</gene>
<reference evidence="10 11" key="1">
    <citation type="submission" date="2024-01" db="EMBL/GenBank/DDBJ databases">
        <authorList>
            <consortium name="Genoscope - CEA"/>
            <person name="William W."/>
        </authorList>
    </citation>
    <scope>NUCLEOTIDE SEQUENCE [LARGE SCALE GENOMIC DNA]</scope>
    <source>
        <strain evidence="10 11">29B2s-10</strain>
    </source>
</reference>
<feature type="region of interest" description="Disordered" evidence="6">
    <location>
        <begin position="1518"/>
        <end position="1564"/>
    </location>
</feature>
<evidence type="ECO:0000256" key="1">
    <source>
        <dbReference type="ARBA" id="ARBA00004370"/>
    </source>
</evidence>
<keyword evidence="4 7" id="KW-0472">Membrane</keyword>
<dbReference type="CDD" id="cd15482">
    <property type="entry name" value="Sialidase_non-viral"/>
    <property type="match status" value="1"/>
</dbReference>
<evidence type="ECO:0000256" key="7">
    <source>
        <dbReference type="SAM" id="Phobius"/>
    </source>
</evidence>
<feature type="transmembrane region" description="Helical" evidence="7">
    <location>
        <begin position="1452"/>
        <end position="1470"/>
    </location>
</feature>
<keyword evidence="11" id="KW-1185">Reference proteome</keyword>
<dbReference type="EMBL" id="OZ004258">
    <property type="protein sequence ID" value="CAK7912354.1"/>
    <property type="molecule type" value="Genomic_DNA"/>
</dbReference>
<name>A0ABP0EHF6_9ASCO</name>
<feature type="domain" description="VPS10" evidence="9">
    <location>
        <begin position="47"/>
        <end position="710"/>
    </location>
</feature>
<feature type="signal peptide" evidence="8">
    <location>
        <begin position="1"/>
        <end position="24"/>
    </location>
</feature>
<feature type="domain" description="VPS10" evidence="9">
    <location>
        <begin position="743"/>
        <end position="1378"/>
    </location>
</feature>
<dbReference type="SUPFAM" id="SSF110296">
    <property type="entry name" value="Oligoxyloglucan reducing end-specific cellobiohydrolase"/>
    <property type="match status" value="2"/>
</dbReference>
<comment type="subcellular location">
    <subcellularLocation>
        <location evidence="1">Membrane</location>
    </subcellularLocation>
</comment>
<dbReference type="Gene3D" id="2.10.70.80">
    <property type="match status" value="2"/>
</dbReference>
<evidence type="ECO:0000256" key="2">
    <source>
        <dbReference type="ARBA" id="ARBA00022692"/>
    </source>
</evidence>
<dbReference type="InterPro" id="IPR031777">
    <property type="entry name" value="Sortilin_C"/>
</dbReference>
<sequence>MARFHTLTWGVVLVLLLNLAPGYAFEPKVHKTEKKEVAEAYAYFDDSTTILALRHKKLEVWNDDAETWSNVGATKDEKIIHLEMDPFLRTRAFAFTTDKNQYVTYDKGKNWHKFSIKNSKKEHVKIDSIPKVIFNAKNPNYALFEFYTCAKGQSFSESCEHVYFYTKDGFKNDPIPMDANVNVCTFVRSSSKFSAAKDETIICSRNKLNSFGHVVSSELVRSDNFFKSEDVIHHVLSKTGKIIDVRMEQNFATVVVQNDKFNSKSTVSLLVSTDATSFELADLTIDISYGVMNFVDSSPSSLFLAVMEYTNKDKKYSLTSLYSSDSSGLKYKKLMSRIKGGTIMKVQNTDGVWFVDVAESGESGKGKDTGKGLLDMLLGGGGPSKNTKSMISVDDGLTWQKLKLNGDESCDIKDDCSLQLLSPAERDGEGKMVTGPTPGILMGVGNKGKYAQQDISKMHTYVSRDGGISWDFALDEPCVFSFGDGGNIIVAIPYYDTDYSTTDTVYHSLDQGKTWKSSTLEVPIYPLTLTTTVDGSSTKFLLTGLVDKTPEVKGDYKFTEIIYALDYSGAFKGKKCTSKDFEDVYARVVDGEPSCIYGHKEKFQRRKQDAECFVDKVFSDIEVIEEPCSCTDADFECAPGFTLDKEGKTCVVDEVAITTLCAKEKKKELSIPSKQLVNGNKCKTDGKKLSDFVKTEKISCTDTPTGGDEKTPAGQKVTSKISKFEGQIVEYTYFDPTEKSPSENIIVKTNDYKVFASNDGGASFVRIPVDDDIVGYVTGYIPGQVVLLTKTEVFYVSTDGVNYFNKYKAPSVPNSVSSSIISFHKDSTDHFIWYASENCEDKYSEKCKVIAYHTQDGGDTFEELKSGVQKCDYVSPFFGDVATANNNTIFCSLEDRKARSLSLVSSTNFFKDTKEVFDNIVGYAITGVFVVVATIKDDKSLMAKVTVDGSTFADADFPADFKISPSQAYTVLDSESHSIFLHVTTNGKDGQQLGSILKSNSNGTSYVLSLDNVNRNGIGYVDYDRIDGLEGTIIANTVSNVDDVSNNREPKRLKTQITHNDGGEWQFITPPQKSSNGKKYSCIGSSVAKCSLNLHGFTERADYRDTFSSTSATGLIIGVGNVGEYLEHYDKAATFLSRDGGITWSEIASGVNMWEYGDHGTILVIVPSTEPTDTLKYSLDEGLTWIDFKFAEEPVKVLDLATIPSDTSRKFAIFAVSKSDQSHTLSYSIDFTNIHQRQCQLDLDNPNSDDYDFWTPRHPNLPDNCLFGHEAQYLRRAVGHNDCFIGSAPLKEGFKTIRNCSCTRRDFECDYNYFRDTDDTCKLVAGLSPTDRQNEYCKKENAFEYLVPTGYRKIPLSTCVGGKSFDSWDSKPCPGKEKEFNKHYGKELSGTKALLVLIIPLFVFLFSVWFVYDRGIRRNGGFKRLGQIRLDTEDDDFQPIENNAVDVVVNKIVSGGIFAVAGGIALFKTLRKVDKLMFDKLVSSIFRRGVSRRNYVHVPDIDDDEELFNDFRDDYESGLPDDDGHFRDEEDLSEFQSNDQDATEVDSRLFNIDDQSDDDLSSGR</sequence>
<feature type="chain" id="PRO_5045669966" evidence="8">
    <location>
        <begin position="25"/>
        <end position="1564"/>
    </location>
</feature>
<dbReference type="InterPro" id="IPR050310">
    <property type="entry name" value="VPS10-sortilin"/>
</dbReference>
<dbReference type="Gene3D" id="3.30.60.270">
    <property type="match status" value="2"/>
</dbReference>